<accession>A0A7S2UR08</accession>
<evidence type="ECO:0000256" key="6">
    <source>
        <dbReference type="ARBA" id="ARBA00035132"/>
    </source>
</evidence>
<gene>
    <name evidence="8" type="ORF">ASEP1449_LOCUS19443</name>
</gene>
<evidence type="ECO:0000256" key="1">
    <source>
        <dbReference type="ARBA" id="ARBA00004173"/>
    </source>
</evidence>
<comment type="subcellular location">
    <subcellularLocation>
        <location evidence="1">Mitochondrion</location>
    </subcellularLocation>
</comment>
<dbReference type="PANTHER" id="PTHR13362:SF2">
    <property type="entry name" value="SMALL RIBOSOMAL SUBUNIT PROTEIN MS33"/>
    <property type="match status" value="1"/>
</dbReference>
<feature type="compositionally biased region" description="Basic residues" evidence="7">
    <location>
        <begin position="83"/>
        <end position="105"/>
    </location>
</feature>
<protein>
    <recommendedName>
        <fullName evidence="6">Small ribosomal subunit protein mS33</fullName>
    </recommendedName>
</protein>
<dbReference type="GO" id="GO:1990904">
    <property type="term" value="C:ribonucleoprotein complex"/>
    <property type="evidence" value="ECO:0007669"/>
    <property type="project" value="UniProtKB-KW"/>
</dbReference>
<dbReference type="AlphaFoldDB" id="A0A7S2UR08"/>
<sequence length="105" mass="12071">MASRNVVSRIPPAAMAAVRKEVFGQMPQRNVRTGYKFLKKSHTGVFDERWYPESIEKSAREVLPGYTSELEQRRLEKLEYLRRRGKGPPKKGLGKRAQKAAGKKR</sequence>
<reference evidence="8" key="1">
    <citation type="submission" date="2021-01" db="EMBL/GenBank/DDBJ databases">
        <authorList>
            <person name="Corre E."/>
            <person name="Pelletier E."/>
            <person name="Niang G."/>
            <person name="Scheremetjew M."/>
            <person name="Finn R."/>
            <person name="Kale V."/>
            <person name="Holt S."/>
            <person name="Cochrane G."/>
            <person name="Meng A."/>
            <person name="Brown T."/>
            <person name="Cohen L."/>
        </authorList>
    </citation>
    <scope>NUCLEOTIDE SEQUENCE</scope>
    <source>
        <strain evidence="8">CCMP2084</strain>
    </source>
</reference>
<evidence type="ECO:0000256" key="2">
    <source>
        <dbReference type="ARBA" id="ARBA00008970"/>
    </source>
</evidence>
<keyword evidence="3" id="KW-0689">Ribosomal protein</keyword>
<dbReference type="Pfam" id="PF08293">
    <property type="entry name" value="MRP-S33"/>
    <property type="match status" value="1"/>
</dbReference>
<dbReference type="GO" id="GO:0005739">
    <property type="term" value="C:mitochondrion"/>
    <property type="evidence" value="ECO:0007669"/>
    <property type="project" value="UniProtKB-SubCell"/>
</dbReference>
<feature type="region of interest" description="Disordered" evidence="7">
    <location>
        <begin position="80"/>
        <end position="105"/>
    </location>
</feature>
<comment type="similarity">
    <text evidence="2">Belongs to the mitochondrion-specific ribosomal protein mS33 family.</text>
</comment>
<evidence type="ECO:0000313" key="8">
    <source>
        <dbReference type="EMBL" id="CAD9827609.1"/>
    </source>
</evidence>
<evidence type="ECO:0000256" key="7">
    <source>
        <dbReference type="SAM" id="MobiDB-lite"/>
    </source>
</evidence>
<dbReference type="InterPro" id="IPR013219">
    <property type="entry name" value="Ribosomal_mS33"/>
</dbReference>
<dbReference type="GO" id="GO:0005840">
    <property type="term" value="C:ribosome"/>
    <property type="evidence" value="ECO:0007669"/>
    <property type="project" value="UniProtKB-KW"/>
</dbReference>
<dbReference type="PANTHER" id="PTHR13362">
    <property type="entry name" value="MITOCHONDRIAL RIBOSOMAL PROTEIN S33"/>
    <property type="match status" value="1"/>
</dbReference>
<dbReference type="EMBL" id="HBHQ01028663">
    <property type="protein sequence ID" value="CAD9827609.1"/>
    <property type="molecule type" value="Transcribed_RNA"/>
</dbReference>
<evidence type="ECO:0000256" key="4">
    <source>
        <dbReference type="ARBA" id="ARBA00023128"/>
    </source>
</evidence>
<proteinExistence type="inferred from homology"/>
<evidence type="ECO:0000256" key="5">
    <source>
        <dbReference type="ARBA" id="ARBA00023274"/>
    </source>
</evidence>
<keyword evidence="5" id="KW-0687">Ribonucleoprotein</keyword>
<organism evidence="8">
    <name type="scientific">Attheya septentrionalis</name>
    <dbReference type="NCBI Taxonomy" id="420275"/>
    <lineage>
        <taxon>Eukaryota</taxon>
        <taxon>Sar</taxon>
        <taxon>Stramenopiles</taxon>
        <taxon>Ochrophyta</taxon>
        <taxon>Bacillariophyta</taxon>
        <taxon>Coscinodiscophyceae</taxon>
        <taxon>Chaetocerotophycidae</taxon>
        <taxon>Chaetocerotales</taxon>
        <taxon>Attheyaceae</taxon>
        <taxon>Attheya</taxon>
    </lineage>
</organism>
<name>A0A7S2UR08_9STRA</name>
<keyword evidence="4" id="KW-0496">Mitochondrion</keyword>
<evidence type="ECO:0000256" key="3">
    <source>
        <dbReference type="ARBA" id="ARBA00022980"/>
    </source>
</evidence>